<dbReference type="AlphaFoldDB" id="A0A3M7S361"/>
<evidence type="ECO:0000313" key="1">
    <source>
        <dbReference type="EMBL" id="RNA30027.1"/>
    </source>
</evidence>
<comment type="caution">
    <text evidence="1">The sequence shown here is derived from an EMBL/GenBank/DDBJ whole genome shotgun (WGS) entry which is preliminary data.</text>
</comment>
<evidence type="ECO:0000313" key="2">
    <source>
        <dbReference type="Proteomes" id="UP000276133"/>
    </source>
</evidence>
<organism evidence="1 2">
    <name type="scientific">Brachionus plicatilis</name>
    <name type="common">Marine rotifer</name>
    <name type="synonym">Brachionus muelleri</name>
    <dbReference type="NCBI Taxonomy" id="10195"/>
    <lineage>
        <taxon>Eukaryota</taxon>
        <taxon>Metazoa</taxon>
        <taxon>Spiralia</taxon>
        <taxon>Gnathifera</taxon>
        <taxon>Rotifera</taxon>
        <taxon>Eurotatoria</taxon>
        <taxon>Monogononta</taxon>
        <taxon>Pseudotrocha</taxon>
        <taxon>Ploima</taxon>
        <taxon>Brachionidae</taxon>
        <taxon>Brachionus</taxon>
    </lineage>
</organism>
<protein>
    <submittedName>
        <fullName evidence="1">Uncharacterized protein</fullName>
    </submittedName>
</protein>
<sequence length="130" mass="14982">MHSWSRVRAISCNTDAYLNFQLYENVFKDTFMDSVLRQAGPMFRYSGISKTCFSILAKRSTSRLITSSSGSFFIKSLKRPFKSSFHKNSKRHLDFILGLLNNSGNKVQQIFFFEGPLENTHKKNFGICPH</sequence>
<dbReference type="EMBL" id="REGN01002137">
    <property type="protein sequence ID" value="RNA30027.1"/>
    <property type="molecule type" value="Genomic_DNA"/>
</dbReference>
<name>A0A3M7S361_BRAPC</name>
<dbReference type="Proteomes" id="UP000276133">
    <property type="component" value="Unassembled WGS sequence"/>
</dbReference>
<proteinExistence type="predicted"/>
<accession>A0A3M7S361</accession>
<reference evidence="1 2" key="1">
    <citation type="journal article" date="2018" name="Sci. Rep.">
        <title>Genomic signatures of local adaptation to the degree of environmental predictability in rotifers.</title>
        <authorList>
            <person name="Franch-Gras L."/>
            <person name="Hahn C."/>
            <person name="Garcia-Roger E.M."/>
            <person name="Carmona M.J."/>
            <person name="Serra M."/>
            <person name="Gomez A."/>
        </authorList>
    </citation>
    <scope>NUCLEOTIDE SEQUENCE [LARGE SCALE GENOMIC DNA]</scope>
    <source>
        <strain evidence="1">HYR1</strain>
    </source>
</reference>
<gene>
    <name evidence="1" type="ORF">BpHYR1_006992</name>
</gene>
<keyword evidence="2" id="KW-1185">Reference proteome</keyword>